<protein>
    <submittedName>
        <fullName evidence="1">Uncharacterized protein</fullName>
    </submittedName>
</protein>
<dbReference type="Proteomes" id="UP000800036">
    <property type="component" value="Unassembled WGS sequence"/>
</dbReference>
<evidence type="ECO:0000313" key="1">
    <source>
        <dbReference type="EMBL" id="KAF1974199.1"/>
    </source>
</evidence>
<dbReference type="EMBL" id="ML976676">
    <property type="protein sequence ID" value="KAF1974199.1"/>
    <property type="molecule type" value="Genomic_DNA"/>
</dbReference>
<accession>A0A6A5VCX5</accession>
<reference evidence="1" key="1">
    <citation type="journal article" date="2020" name="Stud. Mycol.">
        <title>101 Dothideomycetes genomes: a test case for predicting lifestyles and emergence of pathogens.</title>
        <authorList>
            <person name="Haridas S."/>
            <person name="Albert R."/>
            <person name="Binder M."/>
            <person name="Bloem J."/>
            <person name="Labutti K."/>
            <person name="Salamov A."/>
            <person name="Andreopoulos B."/>
            <person name="Baker S."/>
            <person name="Barry K."/>
            <person name="Bills G."/>
            <person name="Bluhm B."/>
            <person name="Cannon C."/>
            <person name="Castanera R."/>
            <person name="Culley D."/>
            <person name="Daum C."/>
            <person name="Ezra D."/>
            <person name="Gonzalez J."/>
            <person name="Henrissat B."/>
            <person name="Kuo A."/>
            <person name="Liang C."/>
            <person name="Lipzen A."/>
            <person name="Lutzoni F."/>
            <person name="Magnuson J."/>
            <person name="Mondo S."/>
            <person name="Nolan M."/>
            <person name="Ohm R."/>
            <person name="Pangilinan J."/>
            <person name="Park H.-J."/>
            <person name="Ramirez L."/>
            <person name="Alfaro M."/>
            <person name="Sun H."/>
            <person name="Tritt A."/>
            <person name="Yoshinaga Y."/>
            <person name="Zwiers L.-H."/>
            <person name="Turgeon B."/>
            <person name="Goodwin S."/>
            <person name="Spatafora J."/>
            <person name="Crous P."/>
            <person name="Grigoriev I."/>
        </authorList>
    </citation>
    <scope>NUCLEOTIDE SEQUENCE</scope>
    <source>
        <strain evidence="1">CBS 107.79</strain>
    </source>
</reference>
<name>A0A6A5VCX5_9PLEO</name>
<gene>
    <name evidence="1" type="ORF">BU23DRAFT_553585</name>
</gene>
<evidence type="ECO:0000313" key="2">
    <source>
        <dbReference type="Proteomes" id="UP000800036"/>
    </source>
</evidence>
<keyword evidence="2" id="KW-1185">Reference proteome</keyword>
<proteinExistence type="predicted"/>
<organism evidence="1 2">
    <name type="scientific">Bimuria novae-zelandiae CBS 107.79</name>
    <dbReference type="NCBI Taxonomy" id="1447943"/>
    <lineage>
        <taxon>Eukaryota</taxon>
        <taxon>Fungi</taxon>
        <taxon>Dikarya</taxon>
        <taxon>Ascomycota</taxon>
        <taxon>Pezizomycotina</taxon>
        <taxon>Dothideomycetes</taxon>
        <taxon>Pleosporomycetidae</taxon>
        <taxon>Pleosporales</taxon>
        <taxon>Massarineae</taxon>
        <taxon>Didymosphaeriaceae</taxon>
        <taxon>Bimuria</taxon>
    </lineage>
</organism>
<dbReference type="AlphaFoldDB" id="A0A6A5VCX5"/>
<sequence>MPLCKLRTGYRSLPTPRRSAIMEVPHPAGLANACTLATLSSRLAPSQAVDTQSNFRQSGTVLRLVSSVAL</sequence>